<evidence type="ECO:0000313" key="2">
    <source>
        <dbReference type="Proteomes" id="UP000017133"/>
    </source>
</evidence>
<dbReference type="Proteomes" id="UP000017133">
    <property type="component" value="Unassembled WGS sequence"/>
</dbReference>
<reference evidence="1 2" key="1">
    <citation type="submission" date="2013-10" db="EMBL/GenBank/DDBJ databases">
        <title>Whole Genome Shotgun Sequence of Photorhabdus temperata J3.</title>
        <authorList>
            <person name="Park G.-S."/>
            <person name="Hong S.-J."/>
            <person name="Shin J.-H."/>
        </authorList>
    </citation>
    <scope>NUCLEOTIDE SEQUENCE [LARGE SCALE GENOMIC DNA]</scope>
    <source>
        <strain evidence="1 2">J3</strain>
    </source>
</reference>
<sequence>MFLYYQIIYLLIYEEKIKGDDLLKLRVKQRQ</sequence>
<keyword evidence="2" id="KW-1185">Reference proteome</keyword>
<organism evidence="1 2">
    <name type="scientific">Photorhabdus temperata J3</name>
    <dbReference type="NCBI Taxonomy" id="1389415"/>
    <lineage>
        <taxon>Bacteria</taxon>
        <taxon>Pseudomonadati</taxon>
        <taxon>Pseudomonadota</taxon>
        <taxon>Gammaproteobacteria</taxon>
        <taxon>Enterobacterales</taxon>
        <taxon>Morganellaceae</taxon>
        <taxon>Photorhabdus</taxon>
    </lineage>
</organism>
<name>U7QUC7_PHOTE</name>
<comment type="caution">
    <text evidence="1">The sequence shown here is derived from an EMBL/GenBank/DDBJ whole genome shotgun (WGS) entry which is preliminary data.</text>
</comment>
<proteinExistence type="predicted"/>
<dbReference type="EMBL" id="AXDT01000188">
    <property type="protein sequence ID" value="ERT11589.1"/>
    <property type="molecule type" value="Genomic_DNA"/>
</dbReference>
<accession>U7QUC7</accession>
<gene>
    <name evidence="1" type="ORF">O185_18690</name>
</gene>
<evidence type="ECO:0000313" key="1">
    <source>
        <dbReference type="EMBL" id="ERT11589.1"/>
    </source>
</evidence>
<dbReference type="AlphaFoldDB" id="U7QUC7"/>
<protein>
    <submittedName>
        <fullName evidence="1">Uncharacterized protein</fullName>
    </submittedName>
</protein>